<dbReference type="Proteomes" id="UP000193108">
    <property type="component" value="Unassembled WGS sequence"/>
</dbReference>
<comment type="caution">
    <text evidence="1">The sequence shown here is derived from an EMBL/GenBank/DDBJ whole genome shotgun (WGS) entry which is preliminary data.</text>
</comment>
<organism evidence="1 2">
    <name type="scientific">Mycolicibacter nonchromogenicus</name>
    <name type="common">Mycobacterium nonchromogenicum</name>
    <dbReference type="NCBI Taxonomy" id="1782"/>
    <lineage>
        <taxon>Bacteria</taxon>
        <taxon>Bacillati</taxon>
        <taxon>Actinomycetota</taxon>
        <taxon>Actinomycetes</taxon>
        <taxon>Mycobacteriales</taxon>
        <taxon>Mycobacteriaceae</taxon>
        <taxon>Mycolicibacter</taxon>
    </lineage>
</organism>
<evidence type="ECO:0000313" key="1">
    <source>
        <dbReference type="EMBL" id="ORW16578.1"/>
    </source>
</evidence>
<accession>A0A1X1YZN8</accession>
<sequence>MADVSSKSESLVGQGDSPRFCRRLDIEAIRICLDDAATSFHGPAWRVWLSRCWRRLGRLRFDDLLLVGHMMLLRPLQRALLPAASGEILA</sequence>
<protein>
    <submittedName>
        <fullName evidence="1">Uncharacterized protein</fullName>
    </submittedName>
</protein>
<name>A0A1X1YZN8_MYCNO</name>
<dbReference type="AlphaFoldDB" id="A0A1X1YZN8"/>
<keyword evidence="2" id="KW-1185">Reference proteome</keyword>
<reference evidence="1 2" key="1">
    <citation type="submission" date="2016-01" db="EMBL/GenBank/DDBJ databases">
        <title>The new phylogeny of the genus Mycobacterium.</title>
        <authorList>
            <person name="Tarcisio F."/>
            <person name="Conor M."/>
            <person name="Antonella G."/>
            <person name="Elisabetta G."/>
            <person name="Giulia F.S."/>
            <person name="Sara T."/>
            <person name="Anna F."/>
            <person name="Clotilde B."/>
            <person name="Roberto B."/>
            <person name="Veronica D.S."/>
            <person name="Fabio R."/>
            <person name="Monica P."/>
            <person name="Olivier J."/>
            <person name="Enrico T."/>
            <person name="Nicola S."/>
        </authorList>
    </citation>
    <scope>NUCLEOTIDE SEQUENCE [LARGE SCALE GENOMIC DNA]</scope>
    <source>
        <strain evidence="1 2">DSM 44164</strain>
    </source>
</reference>
<evidence type="ECO:0000313" key="2">
    <source>
        <dbReference type="Proteomes" id="UP000193108"/>
    </source>
</evidence>
<dbReference type="EMBL" id="LQPI01000072">
    <property type="protein sequence ID" value="ORW16578.1"/>
    <property type="molecule type" value="Genomic_DNA"/>
</dbReference>
<gene>
    <name evidence="1" type="ORF">AWC18_17945</name>
</gene>
<dbReference type="STRING" id="1782.AWC18_17945"/>
<proteinExistence type="predicted"/>